<comment type="cofactor">
    <cofactor evidence="1">
        <name>Fe(2+)</name>
        <dbReference type="ChEBI" id="CHEBI:29033"/>
    </cofactor>
</comment>
<sequence>MDIKKCGLGANVPTFYDPSDIESIRASVFNNGIAFVEGCEEEALVGLAHQLGQVVRPRNEETPGSGVSRIRFASDLVGKGYSSEELFFHTDRSGWDEPPRILMSTLRSQSESGGESLLVDGQNVLNALRQHDEDLYNLFTSSKHTSFRADDGTFVPRAMVDKETGIFRFRFDDGIQMSASMVVGFTKLQDIIYQHAYFVSLRPGQGYVLDNHRYLHGRASFTGSRELLRVLVRPSSPPSEKVILFDIDGTLCRSEALSIDAYYSCVSDIVGKDINHANTPVNLHGRTDLGLLHDILDYHQVSLKDQVVEEFLKLHPQYLERSLSKGLPSVICPGAQEMLSWLIRENENSGQPKFQLGLITGNSRPNALLKLRGAGVDTSIFDLDISSFGDSHHNRLSLFQDSLSKLKVRFGSHIRAKDVLVVGDTPLDVECAKQAGCSVVAVATGNYKMEELASLKPNFCCSQLTETKEYLLQAAF</sequence>
<dbReference type="InterPro" id="IPR023214">
    <property type="entry name" value="HAD_sf"/>
</dbReference>
<dbReference type="SFLD" id="SFLDG01129">
    <property type="entry name" value="C1.5:_HAD__Beta-PGM__Phosphata"/>
    <property type="match status" value="1"/>
</dbReference>
<dbReference type="AlphaFoldDB" id="A0A100ISR1"/>
<dbReference type="SUPFAM" id="SSF56784">
    <property type="entry name" value="HAD-like"/>
    <property type="match status" value="1"/>
</dbReference>
<dbReference type="InterPro" id="IPR050411">
    <property type="entry name" value="AlphaKG_dependent_hydroxylases"/>
</dbReference>
<dbReference type="Gene3D" id="3.60.130.10">
    <property type="entry name" value="Clavaminate synthase-like"/>
    <property type="match status" value="1"/>
</dbReference>
<dbReference type="EMBL" id="BCMY01000022">
    <property type="protein sequence ID" value="GAQ46633.1"/>
    <property type="molecule type" value="Genomic_DNA"/>
</dbReference>
<reference evidence="9" key="1">
    <citation type="journal article" date="2016" name="Genome Announc.">
        <title>Draft genome sequence of Aspergillus niger strain An76.</title>
        <authorList>
            <person name="Gong W."/>
            <person name="Cheng Z."/>
            <person name="Zhang H."/>
            <person name="Liu L."/>
            <person name="Gao P."/>
            <person name="Wang L."/>
        </authorList>
    </citation>
    <scope>NUCLEOTIDE SEQUENCE [LARGE SCALE GENOMIC DNA]</scope>
    <source>
        <strain evidence="9">An76</strain>
    </source>
</reference>
<evidence type="ECO:0000256" key="4">
    <source>
        <dbReference type="ARBA" id="ARBA00022964"/>
    </source>
</evidence>
<accession>A0A100ISR1</accession>
<organism evidence="8 9">
    <name type="scientific">Aspergillus niger</name>
    <dbReference type="NCBI Taxonomy" id="5061"/>
    <lineage>
        <taxon>Eukaryota</taxon>
        <taxon>Fungi</taxon>
        <taxon>Dikarya</taxon>
        <taxon>Ascomycota</taxon>
        <taxon>Pezizomycotina</taxon>
        <taxon>Eurotiomycetes</taxon>
        <taxon>Eurotiomycetidae</taxon>
        <taxon>Eurotiales</taxon>
        <taxon>Aspergillaceae</taxon>
        <taxon>Aspergillus</taxon>
        <taxon>Aspergillus subgen. Circumdati</taxon>
    </lineage>
</organism>
<dbReference type="VEuPathDB" id="FungiDB:M747DRAFT_263297"/>
<evidence type="ECO:0000256" key="6">
    <source>
        <dbReference type="ARBA" id="ARBA00023004"/>
    </source>
</evidence>
<dbReference type="Pfam" id="PF02668">
    <property type="entry name" value="TauD"/>
    <property type="match status" value="1"/>
</dbReference>
<proteinExistence type="inferred from homology"/>
<dbReference type="OrthoDB" id="40579at2759"/>
<dbReference type="GO" id="GO:0045329">
    <property type="term" value="P:carnitine biosynthetic process"/>
    <property type="evidence" value="ECO:0007669"/>
    <property type="project" value="TreeGrafter"/>
</dbReference>
<dbReference type="InterPro" id="IPR003819">
    <property type="entry name" value="TauD/TfdA-like"/>
</dbReference>
<dbReference type="VEuPathDB" id="FungiDB:ATCC64974_72730"/>
<evidence type="ECO:0000313" key="9">
    <source>
        <dbReference type="Proteomes" id="UP000068243"/>
    </source>
</evidence>
<dbReference type="SUPFAM" id="SSF51197">
    <property type="entry name" value="Clavaminate synthase-like"/>
    <property type="match status" value="1"/>
</dbReference>
<dbReference type="Proteomes" id="UP000068243">
    <property type="component" value="Unassembled WGS sequence"/>
</dbReference>
<dbReference type="GO" id="GO:0046872">
    <property type="term" value="F:metal ion binding"/>
    <property type="evidence" value="ECO:0007669"/>
    <property type="project" value="UniProtKB-KW"/>
</dbReference>
<dbReference type="InterPro" id="IPR023198">
    <property type="entry name" value="PGP-like_dom2"/>
</dbReference>
<dbReference type="OMA" id="GWDEPPR"/>
<evidence type="ECO:0000256" key="2">
    <source>
        <dbReference type="ARBA" id="ARBA00008654"/>
    </source>
</evidence>
<evidence type="ECO:0000256" key="3">
    <source>
        <dbReference type="ARBA" id="ARBA00022723"/>
    </source>
</evidence>
<protein>
    <recommendedName>
        <fullName evidence="7">TauD/TfdA-like domain-containing protein</fullName>
    </recommendedName>
</protein>
<name>A0A100ISR1_ASPNG</name>
<evidence type="ECO:0000259" key="7">
    <source>
        <dbReference type="Pfam" id="PF02668"/>
    </source>
</evidence>
<dbReference type="SFLD" id="SFLDS00003">
    <property type="entry name" value="Haloacid_Dehalogenase"/>
    <property type="match status" value="1"/>
</dbReference>
<comment type="similarity">
    <text evidence="2">Belongs to the gamma-BBH/TMLD family.</text>
</comment>
<dbReference type="Gene3D" id="1.10.150.240">
    <property type="entry name" value="Putative phosphatase, domain 2"/>
    <property type="match status" value="1"/>
</dbReference>
<feature type="domain" description="TauD/TfdA-like" evidence="7">
    <location>
        <begin position="9"/>
        <end position="230"/>
    </location>
</feature>
<dbReference type="VEuPathDB" id="FungiDB:An16g01610"/>
<gene>
    <name evidence="8" type="ORF">ABL_09294</name>
</gene>
<evidence type="ECO:0000256" key="1">
    <source>
        <dbReference type="ARBA" id="ARBA00001954"/>
    </source>
</evidence>
<dbReference type="InterPro" id="IPR042098">
    <property type="entry name" value="TauD-like_sf"/>
</dbReference>
<dbReference type="Pfam" id="PF00702">
    <property type="entry name" value="Hydrolase"/>
    <property type="match status" value="1"/>
</dbReference>
<evidence type="ECO:0000313" key="8">
    <source>
        <dbReference type="EMBL" id="GAQ46633.1"/>
    </source>
</evidence>
<dbReference type="InterPro" id="IPR036412">
    <property type="entry name" value="HAD-like_sf"/>
</dbReference>
<dbReference type="PaxDb" id="5061-CADANGAP00012392"/>
<keyword evidence="3" id="KW-0479">Metal-binding</keyword>
<dbReference type="PANTHER" id="PTHR10696">
    <property type="entry name" value="GAMMA-BUTYROBETAINE HYDROXYLASE-RELATED"/>
    <property type="match status" value="1"/>
</dbReference>
<dbReference type="GO" id="GO:0005739">
    <property type="term" value="C:mitochondrion"/>
    <property type="evidence" value="ECO:0007669"/>
    <property type="project" value="TreeGrafter"/>
</dbReference>
<evidence type="ECO:0000256" key="5">
    <source>
        <dbReference type="ARBA" id="ARBA00023002"/>
    </source>
</evidence>
<dbReference type="Gene3D" id="3.40.50.1000">
    <property type="entry name" value="HAD superfamily/HAD-like"/>
    <property type="match status" value="1"/>
</dbReference>
<dbReference type="PANTHER" id="PTHR10696:SF25">
    <property type="entry name" value="OXIDOREDUCTASE AIM17-RELATED"/>
    <property type="match status" value="1"/>
</dbReference>
<keyword evidence="6" id="KW-0408">Iron</keyword>
<comment type="caution">
    <text evidence="8">The sequence shown here is derived from an EMBL/GenBank/DDBJ whole genome shotgun (WGS) entry which is preliminary data.</text>
</comment>
<keyword evidence="5" id="KW-0560">Oxidoreductase</keyword>
<keyword evidence="4" id="KW-0223">Dioxygenase</keyword>
<dbReference type="VEuPathDB" id="FungiDB:ASPNIDRAFT2_1136703"/>
<dbReference type="GO" id="GO:0051213">
    <property type="term" value="F:dioxygenase activity"/>
    <property type="evidence" value="ECO:0007669"/>
    <property type="project" value="UniProtKB-KW"/>
</dbReference>